<sequence length="729" mass="80171">MTKKHSIAVVSLLIVAAAVSFLFMHHQEPPKAAIAQQYADPASCAQCHATEAAGYARTGMAHAFYKPKASDTVESPARDRQFYHAASGSYYTLTQHDGKYYQRRWQKGFDGNPENVEELLIDYIMGSGNHVKTYLHREQDGTLIELPLAWYAEGGGHWGMNPGFDNAHPMTRRPIAYECMFCHNAYPQIPPIAHRDLSANSVYSGALPEGIDCQRCHGPGAAHVKAAQTPGTSVQQIRAQILNPTHLSNDRQMEVCEQCHLETTSQPLPDRIRHYDQEPFGYRADQPLASFNAYFARDPDHGRTDNFEIVDAPYRLRQSQCYLKSQGALTCETCHNPHDLHKGLESVTYYANICMKCHGANLPGKIAQHQHPASNDCVSCHMPKRRTEDVIHAVMTDHLIQRFAPPAKVLLADRQEVPETPATAYHGPVKRYLLDHEDASPDDDLYNAAAQIIDGSNLEAGIPALADLIRTKSPSQPNFSIELGDAMRHTGNLPGAIDAYRQALKLDPLSSRAQRRLGVALGNAGQTDEALTVLQGAIDHEPDNALLWYEKALIESRRGDSDKAVADLRKTLELKPDFADAQNTLGSVLAQSGDIQHAETAFRAALTTNPYDSATRANLGRLLAGTGDWKQAAFHLQKAVQLDPANVNAHGDYAVALLQLKRLPEAKTEAEAALKINPEFGPAQLNLAEIFLQQGQVRMALPLLEKAAHSPAPGVAEQAQTILQQLGTR</sequence>
<feature type="repeat" description="TPR" evidence="3">
    <location>
        <begin position="579"/>
        <end position="612"/>
    </location>
</feature>
<dbReference type="PANTHER" id="PTHR44943">
    <property type="entry name" value="CELLULOSE SYNTHASE OPERON PROTEIN C"/>
    <property type="match status" value="1"/>
</dbReference>
<organism evidence="5 6">
    <name type="scientific">Granulicella mallensis</name>
    <dbReference type="NCBI Taxonomy" id="940614"/>
    <lineage>
        <taxon>Bacteria</taxon>
        <taxon>Pseudomonadati</taxon>
        <taxon>Acidobacteriota</taxon>
        <taxon>Terriglobia</taxon>
        <taxon>Terriglobales</taxon>
        <taxon>Acidobacteriaceae</taxon>
        <taxon>Granulicella</taxon>
    </lineage>
</organism>
<keyword evidence="2 3" id="KW-0802">TPR repeat</keyword>
<accession>A0A7W7ZM18</accession>
<name>A0A7W7ZM18_9BACT</name>
<protein>
    <submittedName>
        <fullName evidence="5">Tetratricopeptide (TPR) repeat protein/mono/diheme cytochrome c family protein</fullName>
    </submittedName>
</protein>
<dbReference type="InterPro" id="IPR051685">
    <property type="entry name" value="Ycf3/AcsC/BcsC/TPR_MFPF"/>
</dbReference>
<feature type="signal peptide" evidence="4">
    <location>
        <begin position="1"/>
        <end position="26"/>
    </location>
</feature>
<evidence type="ECO:0000256" key="4">
    <source>
        <dbReference type="SAM" id="SignalP"/>
    </source>
</evidence>
<dbReference type="Pfam" id="PF07721">
    <property type="entry name" value="TPR_4"/>
    <property type="match status" value="1"/>
</dbReference>
<dbReference type="PROSITE" id="PS50005">
    <property type="entry name" value="TPR"/>
    <property type="match status" value="5"/>
</dbReference>
<evidence type="ECO:0000256" key="3">
    <source>
        <dbReference type="PROSITE-ProRule" id="PRU00339"/>
    </source>
</evidence>
<dbReference type="InterPro" id="IPR019734">
    <property type="entry name" value="TPR_rpt"/>
</dbReference>
<keyword evidence="1" id="KW-0677">Repeat</keyword>
<keyword evidence="4" id="KW-0732">Signal</keyword>
<evidence type="ECO:0000256" key="2">
    <source>
        <dbReference type="ARBA" id="ARBA00022803"/>
    </source>
</evidence>
<dbReference type="SMART" id="SM00028">
    <property type="entry name" value="TPR"/>
    <property type="match status" value="7"/>
</dbReference>
<dbReference type="InterPro" id="IPR011990">
    <property type="entry name" value="TPR-like_helical_dom_sf"/>
</dbReference>
<feature type="repeat" description="TPR" evidence="3">
    <location>
        <begin position="545"/>
        <end position="578"/>
    </location>
</feature>
<proteinExistence type="predicted"/>
<feature type="repeat" description="TPR" evidence="3">
    <location>
        <begin position="511"/>
        <end position="544"/>
    </location>
</feature>
<dbReference type="PANTHER" id="PTHR44943:SF8">
    <property type="entry name" value="TPR REPEAT-CONTAINING PROTEIN MJ0263"/>
    <property type="match status" value="1"/>
</dbReference>
<dbReference type="RefSeq" id="WP_184252923.1">
    <property type="nucleotide sequence ID" value="NZ_JACHIO010000003.1"/>
</dbReference>
<reference evidence="5 6" key="1">
    <citation type="submission" date="2020-08" db="EMBL/GenBank/DDBJ databases">
        <title>Genomic Encyclopedia of Type Strains, Phase IV (KMG-V): Genome sequencing to study the core and pangenomes of soil and plant-associated prokaryotes.</title>
        <authorList>
            <person name="Whitman W."/>
        </authorList>
    </citation>
    <scope>NUCLEOTIDE SEQUENCE [LARGE SCALE GENOMIC DNA]</scope>
    <source>
        <strain evidence="5 6">X5P3</strain>
    </source>
</reference>
<dbReference type="Gene3D" id="3.90.10.10">
    <property type="entry name" value="Cytochrome C3"/>
    <property type="match status" value="1"/>
</dbReference>
<dbReference type="Proteomes" id="UP000584867">
    <property type="component" value="Unassembled WGS sequence"/>
</dbReference>
<evidence type="ECO:0000256" key="1">
    <source>
        <dbReference type="ARBA" id="ARBA00022737"/>
    </source>
</evidence>
<feature type="repeat" description="TPR" evidence="3">
    <location>
        <begin position="477"/>
        <end position="510"/>
    </location>
</feature>
<dbReference type="SUPFAM" id="SSF48452">
    <property type="entry name" value="TPR-like"/>
    <property type="match status" value="1"/>
</dbReference>
<dbReference type="Gene3D" id="1.25.40.10">
    <property type="entry name" value="Tetratricopeptide repeat domain"/>
    <property type="match status" value="1"/>
</dbReference>
<evidence type="ECO:0000313" key="5">
    <source>
        <dbReference type="EMBL" id="MBB5062439.1"/>
    </source>
</evidence>
<dbReference type="SUPFAM" id="SSF48695">
    <property type="entry name" value="Multiheme cytochromes"/>
    <property type="match status" value="1"/>
</dbReference>
<dbReference type="InterPro" id="IPR011717">
    <property type="entry name" value="TPR-4"/>
</dbReference>
<gene>
    <name evidence="5" type="ORF">HDF15_000769</name>
</gene>
<dbReference type="Pfam" id="PF14559">
    <property type="entry name" value="TPR_19"/>
    <property type="match status" value="1"/>
</dbReference>
<dbReference type="Gene3D" id="1.10.1130.10">
    <property type="entry name" value="Flavocytochrome C3, Chain A"/>
    <property type="match status" value="1"/>
</dbReference>
<dbReference type="GO" id="GO:0042802">
    <property type="term" value="F:identical protein binding"/>
    <property type="evidence" value="ECO:0007669"/>
    <property type="project" value="InterPro"/>
</dbReference>
<dbReference type="Pfam" id="PF13432">
    <property type="entry name" value="TPR_16"/>
    <property type="match status" value="2"/>
</dbReference>
<dbReference type="EMBL" id="JACHIO010000003">
    <property type="protein sequence ID" value="MBB5062439.1"/>
    <property type="molecule type" value="Genomic_DNA"/>
</dbReference>
<feature type="repeat" description="TPR" evidence="3">
    <location>
        <begin position="613"/>
        <end position="646"/>
    </location>
</feature>
<dbReference type="InterPro" id="IPR036280">
    <property type="entry name" value="Multihaem_cyt_sf"/>
</dbReference>
<dbReference type="AlphaFoldDB" id="A0A7W7ZM18"/>
<feature type="chain" id="PRO_5030995536" evidence="4">
    <location>
        <begin position="27"/>
        <end position="729"/>
    </location>
</feature>
<evidence type="ECO:0000313" key="6">
    <source>
        <dbReference type="Proteomes" id="UP000584867"/>
    </source>
</evidence>
<comment type="caution">
    <text evidence="5">The sequence shown here is derived from an EMBL/GenBank/DDBJ whole genome shotgun (WGS) entry which is preliminary data.</text>
</comment>
<dbReference type="Pfam" id="PF13174">
    <property type="entry name" value="TPR_6"/>
    <property type="match status" value="1"/>
</dbReference>